<dbReference type="HOGENOM" id="CLU_036604_13_4_11"/>
<evidence type="ECO:0000313" key="4">
    <source>
        <dbReference type="Proteomes" id="UP000019754"/>
    </source>
</evidence>
<dbReference type="InterPro" id="IPR036388">
    <property type="entry name" value="WH-like_DNA-bd_sf"/>
</dbReference>
<organism evidence="3 4">
    <name type="scientific">Brachybacterium muris UCD-AY4</name>
    <dbReference type="NCBI Taxonomy" id="1249481"/>
    <lineage>
        <taxon>Bacteria</taxon>
        <taxon>Bacillati</taxon>
        <taxon>Actinomycetota</taxon>
        <taxon>Actinomycetes</taxon>
        <taxon>Micrococcales</taxon>
        <taxon>Dermabacteraceae</taxon>
        <taxon>Brachybacterium</taxon>
    </lineage>
</organism>
<dbReference type="STRING" id="1249481.D641_0107285"/>
<dbReference type="InterPro" id="IPR036390">
    <property type="entry name" value="WH_DNA-bd_sf"/>
</dbReference>
<evidence type="ECO:0000256" key="1">
    <source>
        <dbReference type="ARBA" id="ARBA00006479"/>
    </source>
</evidence>
<protein>
    <submittedName>
        <fullName evidence="3">MarR family transcriptional regulator</fullName>
    </submittedName>
</protein>
<comment type="caution">
    <text evidence="3">The sequence shown here is derived from an EMBL/GenBank/DDBJ whole genome shotgun (WGS) entry which is preliminary data.</text>
</comment>
<sequence>MVHPAAAGGGQPDRPPARPTTRERSTAHYAGAMVEQVIDAGVLRAPLPSRGPSGDSARAVFEQILRHGPRPRSELATLLQLSGATLTRVTRDLLDAGLLREMPPVTRERGRPQEPLDVDEDHAHFLGVKVTAQEVFAVVTTMRGNPHEEIAVPVRSAAPEDVIEAVIALAAPVLAAHPRIAGIGVSLGGRVTGDGVVLSSSMLGWDTPVPLAERLTAALDRPVTVENDLIALLQGVLWFGIGRRYDSFVLLTIGAGIAIGIVHDGRVMKGRTHLAGLTQTLPTATRDGRHVRLAEVAGGPALVERARATGAIGPEGDLAALLAAHAAGVPAALELGEEVAHALAVSAGALVGTLDPQALLLGGEAIGMISAPGDRGERFRALLEGQIAPVQRDIDVRLLSEDFDEWTRGAAVTAIQRFAAGV</sequence>
<dbReference type="AlphaFoldDB" id="A0A022KUV2"/>
<evidence type="ECO:0000313" key="3">
    <source>
        <dbReference type="EMBL" id="EYT49627.1"/>
    </source>
</evidence>
<dbReference type="Gene3D" id="3.30.420.40">
    <property type="match status" value="2"/>
</dbReference>
<dbReference type="InterPro" id="IPR000600">
    <property type="entry name" value="ROK"/>
</dbReference>
<dbReference type="SUPFAM" id="SSF46785">
    <property type="entry name" value="Winged helix' DNA-binding domain"/>
    <property type="match status" value="1"/>
</dbReference>
<dbReference type="Pfam" id="PF00480">
    <property type="entry name" value="ROK"/>
    <property type="match status" value="1"/>
</dbReference>
<reference evidence="3 4" key="1">
    <citation type="journal article" date="2013" name="Genome Announc.">
        <title>Draft genome sequence of an Actinobacterium, Brachybacterium muris strain UCD-AY4.</title>
        <authorList>
            <person name="Lo J.R."/>
            <person name="Lang J.M."/>
            <person name="Darling A.E."/>
            <person name="Eisen J.A."/>
            <person name="Coil D.A."/>
        </authorList>
    </citation>
    <scope>NUCLEOTIDE SEQUENCE [LARGE SCALE GENOMIC DNA]</scope>
    <source>
        <strain evidence="3 4">UCD-AY4</strain>
    </source>
</reference>
<dbReference type="Gene3D" id="1.10.10.10">
    <property type="entry name" value="Winged helix-like DNA-binding domain superfamily/Winged helix DNA-binding domain"/>
    <property type="match status" value="1"/>
</dbReference>
<dbReference type="SUPFAM" id="SSF53067">
    <property type="entry name" value="Actin-like ATPase domain"/>
    <property type="match status" value="1"/>
</dbReference>
<comment type="similarity">
    <text evidence="1">Belongs to the ROK (NagC/XylR) family.</text>
</comment>
<dbReference type="PANTHER" id="PTHR18964">
    <property type="entry name" value="ROK (REPRESSOR, ORF, KINASE) FAMILY"/>
    <property type="match status" value="1"/>
</dbReference>
<keyword evidence="4" id="KW-1185">Reference proteome</keyword>
<dbReference type="InterPro" id="IPR043129">
    <property type="entry name" value="ATPase_NBD"/>
</dbReference>
<gene>
    <name evidence="3" type="ORF">D641_0107285</name>
</gene>
<dbReference type="PANTHER" id="PTHR18964:SF149">
    <property type="entry name" value="BIFUNCTIONAL UDP-N-ACETYLGLUCOSAMINE 2-EPIMERASE_N-ACETYLMANNOSAMINE KINASE"/>
    <property type="match status" value="1"/>
</dbReference>
<evidence type="ECO:0000256" key="2">
    <source>
        <dbReference type="SAM" id="MobiDB-lite"/>
    </source>
</evidence>
<dbReference type="EMBL" id="AORC01000008">
    <property type="protein sequence ID" value="EYT49627.1"/>
    <property type="molecule type" value="Genomic_DNA"/>
</dbReference>
<dbReference type="Proteomes" id="UP000019754">
    <property type="component" value="Unassembled WGS sequence"/>
</dbReference>
<feature type="region of interest" description="Disordered" evidence="2">
    <location>
        <begin position="1"/>
        <end position="25"/>
    </location>
</feature>
<accession>A0A022KUV2</accession>
<name>A0A022KUV2_9MICO</name>
<proteinExistence type="inferred from homology"/>